<reference evidence="1" key="1">
    <citation type="submission" date="2019-08" db="EMBL/GenBank/DDBJ databases">
        <title>The improved chromosome-level genome for the pearl oyster Pinctada fucata martensii using PacBio sequencing and Hi-C.</title>
        <authorList>
            <person name="Zheng Z."/>
        </authorList>
    </citation>
    <scope>NUCLEOTIDE SEQUENCE</scope>
    <source>
        <strain evidence="1">ZZ-2019</strain>
        <tissue evidence="1">Adductor muscle</tissue>
    </source>
</reference>
<protein>
    <submittedName>
        <fullName evidence="1">Uncharacterized protein</fullName>
    </submittedName>
</protein>
<proteinExistence type="predicted"/>
<feature type="non-terminal residue" evidence="1">
    <location>
        <position position="1"/>
    </location>
</feature>
<organism evidence="1 2">
    <name type="scientific">Pinctada imbricata</name>
    <name type="common">Atlantic pearl-oyster</name>
    <name type="synonym">Pinctada martensii</name>
    <dbReference type="NCBI Taxonomy" id="66713"/>
    <lineage>
        <taxon>Eukaryota</taxon>
        <taxon>Metazoa</taxon>
        <taxon>Spiralia</taxon>
        <taxon>Lophotrochozoa</taxon>
        <taxon>Mollusca</taxon>
        <taxon>Bivalvia</taxon>
        <taxon>Autobranchia</taxon>
        <taxon>Pteriomorphia</taxon>
        <taxon>Pterioida</taxon>
        <taxon>Pterioidea</taxon>
        <taxon>Pteriidae</taxon>
        <taxon>Pinctada</taxon>
    </lineage>
</organism>
<evidence type="ECO:0000313" key="2">
    <source>
        <dbReference type="Proteomes" id="UP001186944"/>
    </source>
</evidence>
<sequence length="262" mass="29673">IAEDSLAEDSMAEDSIIDKKPFFSRCCPGNSRAMSFDLQKGQVDSRYRLPGVGNPIFKKNTQHSGKNCSYLVDFKVTFDPLPYCIRDWNPQCTDRPMCGKRLLRLDLEIDDNHGGFMFNVGDSATNNGYGGDYNTQKNDAEIMGKDNHIITYYSDYCVGEKEELLNSLAGARYVTLWIGNEFTRIQTRNSVGTVLQNVKNCNKCLFALNNQDDGNINMDIYVALNNMVLGTSRQGYGVCKARLQWECCEDRYLQPPFLPLEL</sequence>
<dbReference type="EMBL" id="VSWD01000005">
    <property type="protein sequence ID" value="KAK3102177.1"/>
    <property type="molecule type" value="Genomic_DNA"/>
</dbReference>
<gene>
    <name evidence="1" type="ORF">FSP39_009387</name>
</gene>
<name>A0AA88YIN0_PINIB</name>
<accession>A0AA88YIN0</accession>
<keyword evidence="2" id="KW-1185">Reference proteome</keyword>
<evidence type="ECO:0000313" key="1">
    <source>
        <dbReference type="EMBL" id="KAK3102177.1"/>
    </source>
</evidence>
<comment type="caution">
    <text evidence="1">The sequence shown here is derived from an EMBL/GenBank/DDBJ whole genome shotgun (WGS) entry which is preliminary data.</text>
</comment>
<dbReference type="AlphaFoldDB" id="A0AA88YIN0"/>
<dbReference type="Proteomes" id="UP001186944">
    <property type="component" value="Unassembled WGS sequence"/>
</dbReference>